<evidence type="ECO:0000313" key="2">
    <source>
        <dbReference type="EMBL" id="MFI1963988.1"/>
    </source>
</evidence>
<keyword evidence="3" id="KW-1185">Reference proteome</keyword>
<name>A0ABW7UT73_9ACTN</name>
<keyword evidence="1" id="KW-0732">Signal</keyword>
<dbReference type="PROSITE" id="PS51257">
    <property type="entry name" value="PROKAR_LIPOPROTEIN"/>
    <property type="match status" value="1"/>
</dbReference>
<sequence length="253" mass="26600">MTAFPRTRNAALVGAVCTALALALAGCAEEDPDAGTNGVGRLAPQKIETKALKAVEGATSVRLSGSVVSQGRTYRIDMRLKQGERGGGVGEVATKDSTFELLRVGDALYLKADADFWAHQHSGEARKSDNSAADKLEHKYVKVPSGDSAYQQLSGFTDMELLLEGLLGLHGRLTAGDRDSVGGVRTVRVEAGNKGEGGALDVSLEGTPYPLRLQRAGGAGELELVDWNEDFTLKPPSKDDIVDYGKQISAAGG</sequence>
<proteinExistence type="predicted"/>
<accession>A0ABW7UT73</accession>
<gene>
    <name evidence="2" type="ORF">ACH429_07605</name>
</gene>
<evidence type="ECO:0000313" key="3">
    <source>
        <dbReference type="Proteomes" id="UP001611548"/>
    </source>
</evidence>
<protein>
    <recommendedName>
        <fullName evidence="4">Lipoprotein</fullName>
    </recommendedName>
</protein>
<evidence type="ECO:0000256" key="1">
    <source>
        <dbReference type="SAM" id="SignalP"/>
    </source>
</evidence>
<evidence type="ECO:0008006" key="4">
    <source>
        <dbReference type="Google" id="ProtNLM"/>
    </source>
</evidence>
<dbReference type="Proteomes" id="UP001611548">
    <property type="component" value="Unassembled WGS sequence"/>
</dbReference>
<feature type="chain" id="PRO_5045301758" description="Lipoprotein" evidence="1">
    <location>
        <begin position="26"/>
        <end position="253"/>
    </location>
</feature>
<reference evidence="2 3" key="1">
    <citation type="submission" date="2024-10" db="EMBL/GenBank/DDBJ databases">
        <title>The Natural Products Discovery Center: Release of the First 8490 Sequenced Strains for Exploring Actinobacteria Biosynthetic Diversity.</title>
        <authorList>
            <person name="Kalkreuter E."/>
            <person name="Kautsar S.A."/>
            <person name="Yang D."/>
            <person name="Bader C.D."/>
            <person name="Teijaro C.N."/>
            <person name="Fluegel L."/>
            <person name="Davis C.M."/>
            <person name="Simpson J.R."/>
            <person name="Lauterbach L."/>
            <person name="Steele A.D."/>
            <person name="Gui C."/>
            <person name="Meng S."/>
            <person name="Li G."/>
            <person name="Viehrig K."/>
            <person name="Ye F."/>
            <person name="Su P."/>
            <person name="Kiefer A.F."/>
            <person name="Nichols A."/>
            <person name="Cepeda A.J."/>
            <person name="Yan W."/>
            <person name="Fan B."/>
            <person name="Jiang Y."/>
            <person name="Adhikari A."/>
            <person name="Zheng C.-J."/>
            <person name="Schuster L."/>
            <person name="Cowan T.M."/>
            <person name="Smanski M.J."/>
            <person name="Chevrette M.G."/>
            <person name="De Carvalho L.P.S."/>
            <person name="Shen B."/>
        </authorList>
    </citation>
    <scope>NUCLEOTIDE SEQUENCE [LARGE SCALE GENOMIC DNA]</scope>
    <source>
        <strain evidence="2 3">NPDC020327</strain>
    </source>
</reference>
<dbReference type="EMBL" id="JBIRWE010000002">
    <property type="protein sequence ID" value="MFI1963988.1"/>
    <property type="molecule type" value="Genomic_DNA"/>
</dbReference>
<dbReference type="RefSeq" id="WP_055470588.1">
    <property type="nucleotide sequence ID" value="NZ_JBEZHZ010000012.1"/>
</dbReference>
<feature type="signal peptide" evidence="1">
    <location>
        <begin position="1"/>
        <end position="25"/>
    </location>
</feature>
<organism evidence="2 3">
    <name type="scientific">Streptomyces pathocidini</name>
    <dbReference type="NCBI Taxonomy" id="1650571"/>
    <lineage>
        <taxon>Bacteria</taxon>
        <taxon>Bacillati</taxon>
        <taxon>Actinomycetota</taxon>
        <taxon>Actinomycetes</taxon>
        <taxon>Kitasatosporales</taxon>
        <taxon>Streptomycetaceae</taxon>
        <taxon>Streptomyces</taxon>
    </lineage>
</organism>
<comment type="caution">
    <text evidence="2">The sequence shown here is derived from an EMBL/GenBank/DDBJ whole genome shotgun (WGS) entry which is preliminary data.</text>
</comment>